<evidence type="ECO:0000256" key="7">
    <source>
        <dbReference type="ARBA" id="ARBA00035138"/>
    </source>
</evidence>
<dbReference type="WBParaSite" id="jg6293">
    <property type="protein sequence ID" value="jg6293"/>
    <property type="gene ID" value="jg6293"/>
</dbReference>
<name>A0A915EG16_9BILA</name>
<dbReference type="PANTHER" id="PTHR21035:SF2">
    <property type="entry name" value="SMALL RIBOSOMAL SUBUNIT PROTEIN MS26"/>
    <property type="match status" value="1"/>
</dbReference>
<proteinExistence type="inferred from homology"/>
<reference evidence="11" key="1">
    <citation type="submission" date="2022-11" db="UniProtKB">
        <authorList>
            <consortium name="WormBaseParasite"/>
        </authorList>
    </citation>
    <scope>IDENTIFICATION</scope>
</reference>
<dbReference type="AlphaFoldDB" id="A0A915EG16"/>
<keyword evidence="4" id="KW-0689">Ribosomal protein</keyword>
<dbReference type="Pfam" id="PF14943">
    <property type="entry name" value="MRP-S26"/>
    <property type="match status" value="1"/>
</dbReference>
<evidence type="ECO:0000256" key="6">
    <source>
        <dbReference type="ARBA" id="ARBA00023274"/>
    </source>
</evidence>
<comment type="subcellular location">
    <subcellularLocation>
        <location evidence="1">Mitochondrion</location>
    </subcellularLocation>
</comment>
<keyword evidence="3" id="KW-0809">Transit peptide</keyword>
<keyword evidence="10" id="KW-1185">Reference proteome</keyword>
<keyword evidence="5" id="KW-0496">Mitochondrion</keyword>
<evidence type="ECO:0000256" key="9">
    <source>
        <dbReference type="SAM" id="Coils"/>
    </source>
</evidence>
<evidence type="ECO:0000256" key="1">
    <source>
        <dbReference type="ARBA" id="ARBA00004173"/>
    </source>
</evidence>
<protein>
    <recommendedName>
        <fullName evidence="7">Small ribosomal subunit protein mS26</fullName>
    </recommendedName>
    <alternativeName>
        <fullName evidence="8">28S ribosomal protein S26, mitochondrial</fullName>
    </alternativeName>
</protein>
<evidence type="ECO:0000313" key="11">
    <source>
        <dbReference type="WBParaSite" id="jg6293"/>
    </source>
</evidence>
<comment type="similarity">
    <text evidence="2">Belongs to the mitochondrion-specific ribosomal protein mS26 family.</text>
</comment>
<evidence type="ECO:0000256" key="2">
    <source>
        <dbReference type="ARBA" id="ARBA00009672"/>
    </source>
</evidence>
<evidence type="ECO:0000313" key="10">
    <source>
        <dbReference type="Proteomes" id="UP000887574"/>
    </source>
</evidence>
<keyword evidence="6" id="KW-0687">Ribonucleoprotein</keyword>
<accession>A0A915EG16</accession>
<evidence type="ECO:0000256" key="3">
    <source>
        <dbReference type="ARBA" id="ARBA00022946"/>
    </source>
</evidence>
<dbReference type="PANTHER" id="PTHR21035">
    <property type="entry name" value="28S RIBOSOMAL PROTEIN S26, MITOCHONDRIAL"/>
    <property type="match status" value="1"/>
</dbReference>
<evidence type="ECO:0000256" key="8">
    <source>
        <dbReference type="ARBA" id="ARBA00035344"/>
    </source>
</evidence>
<organism evidence="10 11">
    <name type="scientific">Ditylenchus dipsaci</name>
    <dbReference type="NCBI Taxonomy" id="166011"/>
    <lineage>
        <taxon>Eukaryota</taxon>
        <taxon>Metazoa</taxon>
        <taxon>Ecdysozoa</taxon>
        <taxon>Nematoda</taxon>
        <taxon>Chromadorea</taxon>
        <taxon>Rhabditida</taxon>
        <taxon>Tylenchina</taxon>
        <taxon>Tylenchomorpha</taxon>
        <taxon>Sphaerularioidea</taxon>
        <taxon>Anguinidae</taxon>
        <taxon>Anguininae</taxon>
        <taxon>Ditylenchus</taxon>
    </lineage>
</organism>
<feature type="coiled-coil region" evidence="9">
    <location>
        <begin position="82"/>
        <end position="157"/>
    </location>
</feature>
<evidence type="ECO:0000256" key="4">
    <source>
        <dbReference type="ARBA" id="ARBA00022980"/>
    </source>
</evidence>
<dbReference type="Proteomes" id="UP000887574">
    <property type="component" value="Unplaced"/>
</dbReference>
<evidence type="ECO:0000256" key="5">
    <source>
        <dbReference type="ARBA" id="ARBA00023128"/>
    </source>
</evidence>
<dbReference type="InterPro" id="IPR026140">
    <property type="entry name" value="Ribosomal_mS26"/>
</dbReference>
<keyword evidence="9" id="KW-0175">Coiled coil</keyword>
<sequence>MVLSSVFCCATIYERDESAYATSWKAACSSPSKTKLYHVPKPLPWVQPQDVQDMLWRRHVYNNAFISLRRVFKEEFEKYENNEGLEELKRLEREELDRLLDANNKRNEANAIERAEREKVKAEALRLKILEDIEKTLEKEDEDIQKREIEVQEAIRLSANFVTKYNLEEKILEALENPTVFDFAIDLEGKKFYLDEPDKYILGLPKVQKGRSYDRTRVRKVEAVNPVA</sequence>
<dbReference type="GO" id="GO:0005763">
    <property type="term" value="C:mitochondrial small ribosomal subunit"/>
    <property type="evidence" value="ECO:0007669"/>
    <property type="project" value="InterPro"/>
</dbReference>